<gene>
    <name evidence="1" type="primary">rnz</name>
</gene>
<protein>
    <submittedName>
        <fullName evidence="1">Ribonuclease Z</fullName>
    </submittedName>
</protein>
<keyword evidence="1" id="KW-0934">Plastid</keyword>
<dbReference type="GO" id="GO:0042781">
    <property type="term" value="F:3'-tRNA processing endoribonuclease activity"/>
    <property type="evidence" value="ECO:0007669"/>
    <property type="project" value="TreeGrafter"/>
</dbReference>
<dbReference type="SUPFAM" id="SSF56281">
    <property type="entry name" value="Metallo-hydrolase/oxidoreductase"/>
    <property type="match status" value="1"/>
</dbReference>
<evidence type="ECO:0000313" key="1">
    <source>
        <dbReference type="EMBL" id="ARW68626.1"/>
    </source>
</evidence>
<sequence>MLLCYLNASLCVIQKSNISLLIKLSSFKEIWILNCAEGCQFNIINQGSKINNLSKIILTNLHISNISGLLGLLSSLNLIGRTKSLHLYGPTGLKYYLDCGKKYSRTNFNYVIYLHVLKTGLIVNHYGCRIYAFYSKSCSEFIFVKSEQYGTFFLDKARSNYLAPGPLYGKLKKGMSFLLPDGSIFDGIKLTSQNIVGSHLNCLTDNFYRRKVVENVFSTNHYYLSL</sequence>
<organism evidence="1">
    <name type="scientific">Palisada sp</name>
    <dbReference type="NCBI Taxonomy" id="1955416"/>
    <lineage>
        <taxon>Eukaryota</taxon>
        <taxon>Rhodophyta</taxon>
        <taxon>Florideophyceae</taxon>
        <taxon>Rhodymeniophycidae</taxon>
        <taxon>Ceramiales</taxon>
        <taxon>Rhodomelaceae</taxon>
        <taxon>Laurencieae</taxon>
        <taxon>Palisada</taxon>
    </lineage>
</organism>
<dbReference type="Gene3D" id="3.60.15.10">
    <property type="entry name" value="Ribonuclease Z/Hydroxyacylglutathione hydrolase-like"/>
    <property type="match status" value="1"/>
</dbReference>
<accession>A0A1Z1MRN2</accession>
<dbReference type="InterPro" id="IPR036866">
    <property type="entry name" value="RibonucZ/Hydroxyglut_hydro"/>
</dbReference>
<name>A0A1Z1MRN2_9FLOR</name>
<keyword evidence="1" id="KW-0150">Chloroplast</keyword>
<dbReference type="EMBL" id="MF101453">
    <property type="protein sequence ID" value="ARW68626.1"/>
    <property type="molecule type" value="Genomic_DNA"/>
</dbReference>
<proteinExistence type="predicted"/>
<dbReference type="AlphaFoldDB" id="A0A1Z1MRN2"/>
<dbReference type="PANTHER" id="PTHR46018:SF2">
    <property type="entry name" value="ZINC PHOSPHODIESTERASE ELAC PROTEIN 1"/>
    <property type="match status" value="1"/>
</dbReference>
<reference evidence="1" key="1">
    <citation type="journal article" date="2017" name="J. Phycol.">
        <title>Analysis of chloroplast genomes and a supermatrix inform reclassification of the Rhodomelaceae (Rhodophyta).</title>
        <authorList>
            <person name="Diaz-Tapia P."/>
            <person name="Maggs C.A."/>
            <person name="West J.A."/>
            <person name="Verbruggen H."/>
        </authorList>
    </citation>
    <scope>NUCLEOTIDE SEQUENCE</scope>
    <source>
        <strain evidence="1">PD1686</strain>
    </source>
</reference>
<geneLocation type="chloroplast" evidence="1"/>
<dbReference type="PANTHER" id="PTHR46018">
    <property type="entry name" value="ZINC PHOSPHODIESTERASE ELAC PROTEIN 1"/>
    <property type="match status" value="1"/>
</dbReference>